<reference evidence="2" key="1">
    <citation type="submission" date="2019-03" db="EMBL/GenBank/DDBJ databases">
        <title>Long read genome sequence of the mycoparasitic Pythium oligandrum ATCC 38472 isolated from sugarbeet rhizosphere.</title>
        <authorList>
            <person name="Gaulin E."/>
        </authorList>
    </citation>
    <scope>NUCLEOTIDE SEQUENCE</scope>
    <source>
        <strain evidence="2">ATCC 38472_TT</strain>
    </source>
</reference>
<gene>
    <name evidence="2" type="ORF">Poli38472_010412</name>
</gene>
<evidence type="ECO:0000256" key="1">
    <source>
        <dbReference type="SAM" id="Phobius"/>
    </source>
</evidence>
<name>A0A8K1F9S4_PYTOL</name>
<proteinExistence type="predicted"/>
<sequence>MMLRVRLNVRLITIGLIVFVAICLPVYLFIVISDDVYRAISAETARKAFYLISDFCLLVNTYETLGARARDRSTIYAIHAFMWCCFVYYTFAAPH</sequence>
<accession>A0A8K1F9S4</accession>
<keyword evidence="1" id="KW-0472">Membrane</keyword>
<keyword evidence="3" id="KW-1185">Reference proteome</keyword>
<keyword evidence="1" id="KW-0812">Transmembrane</keyword>
<feature type="transmembrane region" description="Helical" evidence="1">
    <location>
        <begin position="12"/>
        <end position="32"/>
    </location>
</feature>
<organism evidence="2 3">
    <name type="scientific">Pythium oligandrum</name>
    <name type="common">Mycoparasitic fungus</name>
    <dbReference type="NCBI Taxonomy" id="41045"/>
    <lineage>
        <taxon>Eukaryota</taxon>
        <taxon>Sar</taxon>
        <taxon>Stramenopiles</taxon>
        <taxon>Oomycota</taxon>
        <taxon>Peronosporomycetes</taxon>
        <taxon>Pythiales</taxon>
        <taxon>Pythiaceae</taxon>
        <taxon>Pythium</taxon>
    </lineage>
</organism>
<evidence type="ECO:0000313" key="2">
    <source>
        <dbReference type="EMBL" id="TMW55530.1"/>
    </source>
</evidence>
<dbReference type="Proteomes" id="UP000794436">
    <property type="component" value="Unassembled WGS sequence"/>
</dbReference>
<feature type="transmembrane region" description="Helical" evidence="1">
    <location>
        <begin position="74"/>
        <end position="91"/>
    </location>
</feature>
<protein>
    <submittedName>
        <fullName evidence="2">Uncharacterized protein</fullName>
    </submittedName>
</protein>
<keyword evidence="1" id="KW-1133">Transmembrane helix</keyword>
<evidence type="ECO:0000313" key="3">
    <source>
        <dbReference type="Proteomes" id="UP000794436"/>
    </source>
</evidence>
<comment type="caution">
    <text evidence="2">The sequence shown here is derived from an EMBL/GenBank/DDBJ whole genome shotgun (WGS) entry which is preliminary data.</text>
</comment>
<dbReference type="AlphaFoldDB" id="A0A8K1F9S4"/>
<dbReference type="EMBL" id="SPLM01000147">
    <property type="protein sequence ID" value="TMW55530.1"/>
    <property type="molecule type" value="Genomic_DNA"/>
</dbReference>